<dbReference type="InterPro" id="IPR016039">
    <property type="entry name" value="Thiolase-like"/>
</dbReference>
<name>A0ABU4IVE4_9VIBR</name>
<dbReference type="RefSeq" id="WP_318585083.1">
    <property type="nucleotide sequence ID" value="NZ_JAWRCP010000001.1"/>
</dbReference>
<keyword evidence="2" id="KW-1185">Reference proteome</keyword>
<gene>
    <name evidence="1" type="ORF">SBX64_12625</name>
</gene>
<organism evidence="1 2">
    <name type="scientific">Vibrio rhizosphaerae</name>
    <dbReference type="NCBI Taxonomy" id="398736"/>
    <lineage>
        <taxon>Bacteria</taxon>
        <taxon>Pseudomonadati</taxon>
        <taxon>Pseudomonadota</taxon>
        <taxon>Gammaproteobacteria</taxon>
        <taxon>Vibrionales</taxon>
        <taxon>Vibrionaceae</taxon>
        <taxon>Vibrio</taxon>
    </lineage>
</organism>
<reference evidence="1 2" key="1">
    <citation type="submission" date="2023-11" db="EMBL/GenBank/DDBJ databases">
        <title>Plant-associative lifestyle of Vibrio porteresiae and its evolutionary dynamics.</title>
        <authorList>
            <person name="Rameshkumar N."/>
            <person name="Kirti K."/>
        </authorList>
    </citation>
    <scope>NUCLEOTIDE SEQUENCE [LARGE SCALE GENOMIC DNA]</scope>
    <source>
        <strain evidence="1 2">MSSRF7</strain>
    </source>
</reference>
<dbReference type="EMBL" id="JAWRCP010000001">
    <property type="protein sequence ID" value="MDW6093392.1"/>
    <property type="molecule type" value="Genomic_DNA"/>
</dbReference>
<evidence type="ECO:0000313" key="1">
    <source>
        <dbReference type="EMBL" id="MDW6093392.1"/>
    </source>
</evidence>
<dbReference type="Proteomes" id="UP001279860">
    <property type="component" value="Unassembled WGS sequence"/>
</dbReference>
<proteinExistence type="predicted"/>
<evidence type="ECO:0000313" key="2">
    <source>
        <dbReference type="Proteomes" id="UP001279860"/>
    </source>
</evidence>
<accession>A0ABU4IVE4</accession>
<protein>
    <submittedName>
        <fullName evidence="1">Uncharacterized protein</fullName>
    </submittedName>
</protein>
<comment type="caution">
    <text evidence="1">The sequence shown here is derived from an EMBL/GenBank/DDBJ whole genome shotgun (WGS) entry which is preliminary data.</text>
</comment>
<sequence length="309" mass="34742">MKTVINQQQIIWDTFGHLETFNPEWLEQQDHWEDFIAAFFKSNGLAYDSNMSRVETCIRAEDKAAFASMFEQLLPRLRQSTDLSDVDTVILAHWTPDLHLGTSVVNYVIHSLELGEQSFGLAISDRGLSAPFMALDCAHRYIQERDSSALLLIADQKHLLYRSALMDALAPENSACIVKINRSGSGWSYAGYRKHTHVTERDLGQSVQEMITHFGLSPQTRIIASPALLTQLSDAGQLPEHDEASVKTDERYVGIDEKYIAIDEKLLCAAPFAALEQYGQPEQDYLLVRYDEGILTGVGFSHQEEDVCA</sequence>
<dbReference type="SUPFAM" id="SSF53901">
    <property type="entry name" value="Thiolase-like"/>
    <property type="match status" value="1"/>
</dbReference>